<gene>
    <name evidence="1" type="ORF">HPB50_000861</name>
</gene>
<proteinExistence type="predicted"/>
<sequence>MLALIIKSGSIAAVVRLKLALEFEPQRGAVRCSGKRWWPWLGHMEFSALAPLKENKATRLHPLLTHYTHRDQDSSAPGALASTNIGQA</sequence>
<reference evidence="1" key="1">
    <citation type="submission" date="2020-05" db="EMBL/GenBank/DDBJ databases">
        <title>Large-scale comparative analyses of tick genomes elucidate their genetic diversity and vector capacities.</title>
        <authorList>
            <person name="Jia N."/>
            <person name="Wang J."/>
            <person name="Shi W."/>
            <person name="Du L."/>
            <person name="Sun Y."/>
            <person name="Zhan W."/>
            <person name="Jiang J."/>
            <person name="Wang Q."/>
            <person name="Zhang B."/>
            <person name="Ji P."/>
            <person name="Sakyi L.B."/>
            <person name="Cui X."/>
            <person name="Yuan T."/>
            <person name="Jiang B."/>
            <person name="Yang W."/>
            <person name="Lam T.T.-Y."/>
            <person name="Chang Q."/>
            <person name="Ding S."/>
            <person name="Wang X."/>
            <person name="Zhu J."/>
            <person name="Ruan X."/>
            <person name="Zhao L."/>
            <person name="Wei J."/>
            <person name="Que T."/>
            <person name="Du C."/>
            <person name="Cheng J."/>
            <person name="Dai P."/>
            <person name="Han X."/>
            <person name="Huang E."/>
            <person name="Gao Y."/>
            <person name="Liu J."/>
            <person name="Shao H."/>
            <person name="Ye R."/>
            <person name="Li L."/>
            <person name="Wei W."/>
            <person name="Wang X."/>
            <person name="Wang C."/>
            <person name="Yang T."/>
            <person name="Huo Q."/>
            <person name="Li W."/>
            <person name="Guo W."/>
            <person name="Chen H."/>
            <person name="Zhou L."/>
            <person name="Ni X."/>
            <person name="Tian J."/>
            <person name="Zhou Y."/>
            <person name="Sheng Y."/>
            <person name="Liu T."/>
            <person name="Pan Y."/>
            <person name="Xia L."/>
            <person name="Li J."/>
            <person name="Zhao F."/>
            <person name="Cao W."/>
        </authorList>
    </citation>
    <scope>NUCLEOTIDE SEQUENCE</scope>
    <source>
        <strain evidence="1">Hyas-2018</strain>
    </source>
</reference>
<protein>
    <submittedName>
        <fullName evidence="1">Uncharacterized protein</fullName>
    </submittedName>
</protein>
<dbReference type="EMBL" id="CM023484">
    <property type="protein sequence ID" value="KAH6931808.1"/>
    <property type="molecule type" value="Genomic_DNA"/>
</dbReference>
<comment type="caution">
    <text evidence="1">The sequence shown here is derived from an EMBL/GenBank/DDBJ whole genome shotgun (WGS) entry which is preliminary data.</text>
</comment>
<accession>A0ACB7SAP7</accession>
<evidence type="ECO:0000313" key="1">
    <source>
        <dbReference type="EMBL" id="KAH6931808.1"/>
    </source>
</evidence>
<dbReference type="Proteomes" id="UP000821845">
    <property type="component" value="Chromosome 4"/>
</dbReference>
<evidence type="ECO:0000313" key="2">
    <source>
        <dbReference type="Proteomes" id="UP000821845"/>
    </source>
</evidence>
<keyword evidence="2" id="KW-1185">Reference proteome</keyword>
<name>A0ACB7SAP7_HYAAI</name>
<organism evidence="1 2">
    <name type="scientific">Hyalomma asiaticum</name>
    <name type="common">Tick</name>
    <dbReference type="NCBI Taxonomy" id="266040"/>
    <lineage>
        <taxon>Eukaryota</taxon>
        <taxon>Metazoa</taxon>
        <taxon>Ecdysozoa</taxon>
        <taxon>Arthropoda</taxon>
        <taxon>Chelicerata</taxon>
        <taxon>Arachnida</taxon>
        <taxon>Acari</taxon>
        <taxon>Parasitiformes</taxon>
        <taxon>Ixodida</taxon>
        <taxon>Ixodoidea</taxon>
        <taxon>Ixodidae</taxon>
        <taxon>Hyalomminae</taxon>
        <taxon>Hyalomma</taxon>
    </lineage>
</organism>